<dbReference type="GO" id="GO:0006355">
    <property type="term" value="P:regulation of DNA-templated transcription"/>
    <property type="evidence" value="ECO:0007669"/>
    <property type="project" value="InterPro"/>
</dbReference>
<dbReference type="EMBL" id="JACDUR010000005">
    <property type="protein sequence ID" value="MBA2893752.1"/>
    <property type="molecule type" value="Genomic_DNA"/>
</dbReference>
<dbReference type="InterPro" id="IPR011990">
    <property type="entry name" value="TPR-like_helical_dom_sf"/>
</dbReference>
<dbReference type="GO" id="GO:0016887">
    <property type="term" value="F:ATP hydrolysis activity"/>
    <property type="evidence" value="ECO:0007669"/>
    <property type="project" value="InterPro"/>
</dbReference>
<keyword evidence="6" id="KW-1185">Reference proteome</keyword>
<dbReference type="SUPFAM" id="SSF52540">
    <property type="entry name" value="P-loop containing nucleoside triphosphate hydrolases"/>
    <property type="match status" value="1"/>
</dbReference>
<dbReference type="SMART" id="SM01043">
    <property type="entry name" value="BTAD"/>
    <property type="match status" value="1"/>
</dbReference>
<dbReference type="AlphaFoldDB" id="A0A7W0HSC3"/>
<dbReference type="GO" id="GO:0000160">
    <property type="term" value="P:phosphorelay signal transduction system"/>
    <property type="evidence" value="ECO:0007669"/>
    <property type="project" value="InterPro"/>
</dbReference>
<dbReference type="Gene3D" id="1.25.40.10">
    <property type="entry name" value="Tetratricopeptide repeat domain"/>
    <property type="match status" value="2"/>
</dbReference>
<evidence type="ECO:0000256" key="2">
    <source>
        <dbReference type="ARBA" id="ARBA00023125"/>
    </source>
</evidence>
<dbReference type="SMART" id="SM00862">
    <property type="entry name" value="Trans_reg_C"/>
    <property type="match status" value="1"/>
</dbReference>
<name>A0A7W0HSC3_9ACTN</name>
<dbReference type="InterPro" id="IPR036388">
    <property type="entry name" value="WH-like_DNA-bd_sf"/>
</dbReference>
<feature type="domain" description="OmpR/PhoB-type" evidence="3">
    <location>
        <begin position="15"/>
        <end position="85"/>
    </location>
</feature>
<evidence type="ECO:0000259" key="3">
    <source>
        <dbReference type="SMART" id="SM00862"/>
    </source>
</evidence>
<evidence type="ECO:0000313" key="6">
    <source>
        <dbReference type="Proteomes" id="UP000530928"/>
    </source>
</evidence>
<dbReference type="PANTHER" id="PTHR47691:SF3">
    <property type="entry name" value="HTH-TYPE TRANSCRIPTIONAL REGULATOR RV0890C-RELATED"/>
    <property type="match status" value="1"/>
</dbReference>
<dbReference type="SUPFAM" id="SSF48452">
    <property type="entry name" value="TPR-like"/>
    <property type="match status" value="2"/>
</dbReference>
<dbReference type="PANTHER" id="PTHR47691">
    <property type="entry name" value="REGULATOR-RELATED"/>
    <property type="match status" value="1"/>
</dbReference>
<protein>
    <submittedName>
        <fullName evidence="5">Putative ATPase</fullName>
    </submittedName>
</protein>
<organism evidence="5 6">
    <name type="scientific">Nonomuraea soli</name>
    <dbReference type="NCBI Taxonomy" id="1032476"/>
    <lineage>
        <taxon>Bacteria</taxon>
        <taxon>Bacillati</taxon>
        <taxon>Actinomycetota</taxon>
        <taxon>Actinomycetes</taxon>
        <taxon>Streptosporangiales</taxon>
        <taxon>Streptosporangiaceae</taxon>
        <taxon>Nonomuraea</taxon>
    </lineage>
</organism>
<dbReference type="InterPro" id="IPR005158">
    <property type="entry name" value="BTAD"/>
</dbReference>
<evidence type="ECO:0000259" key="4">
    <source>
        <dbReference type="SMART" id="SM01043"/>
    </source>
</evidence>
<evidence type="ECO:0000313" key="5">
    <source>
        <dbReference type="EMBL" id="MBA2893752.1"/>
    </source>
</evidence>
<dbReference type="GO" id="GO:0003677">
    <property type="term" value="F:DNA binding"/>
    <property type="evidence" value="ECO:0007669"/>
    <property type="project" value="UniProtKB-KW"/>
</dbReference>
<comment type="caution">
    <text evidence="5">The sequence shown here is derived from an EMBL/GenBank/DDBJ whole genome shotgun (WGS) entry which is preliminary data.</text>
</comment>
<dbReference type="PRINTS" id="PR00364">
    <property type="entry name" value="DISEASERSIST"/>
</dbReference>
<accession>A0A7W0HSC3</accession>
<dbReference type="Proteomes" id="UP000530928">
    <property type="component" value="Unassembled WGS sequence"/>
</dbReference>
<sequence>MAPVLTLLDGVAWKGTRVVGDRARTLLAVLVLYGRAGVSDERLVEELWGDEPPANPTKALQVVVSRVRSATSAEAVVRTPHGYRLGLADADVDALLVAVLAGRARESLAEGDVTAATERAREALGLAGAGVEGSTGALEDLRCRAAGHLTDSRRVLALARSRGGAHEEALPLLEEAAAAQPYDQELIAGLLRSEAAVRGAAAALERYDRHRADLAEHLGADPGPELARVHAELLAADHPVREGVLFDGSSLLGRDDDLRAVRALLAGSRVVSILGAGGLGKTRLAHVVGRVAEQPIVHFVELVSVGSPEDVVSEVGSALGVRDSVGARRALAPSRRTDLRSMIAQQLGQAPALLILDNCEHVVGAVADLVAFLVAATRDLRVLTTSRAPLSIAAEQVYPLGELGAGDAVELFRQRARAARPDARLDDATVLEVVTRLDGLPLAIELAAAKVRVMSVEEIGRRLANRFVLLDGGDRSAPDRHRTLLAVIDWSWNLLDEQERRALHWLSQFGDGFTLEAAEGLLGPDALRSVRALADQSLLTVGEGDAGVRYRMLETVREFGRMRLAQAGEQERAKAAYRAWAVGYAIGQADRLTGPGQFEAADALRAEEGNLSELLRQTLSEPDIPTAVQLLAGLGGLWSMRGDHPRVLVLRDAVVRVLDGWRPPPELEEATRIAVVITLMNTMIIADDGDRPLRELLRSLPIRDTTNPRAAAIGTVMLAFDPADASAGLRRLEELSHDPDHHLAHMAAQTRAHILENAGDRRAAVEAAEQALALVDVEADGPWQAALMHTTLAHLTMQLGDTERAVGHARAALPVLARLGATDDETQLRAVLLMAALGDDDLEAAEAELKRISGINEDDPVLGALAVVPLCVAEVALARGDTAGALREYRVGVQRARDLRLPSVPQTGFEPWLVMAEALALVAFAYHGTPADLPYGQELLRAGVARMDAVLNKGISFIDYPVSGTMVFAFGAWGLLRGGMTTDDAIRSLALAERFGYNRSMPSLTFERAESHAERVAPGALAAVFEEYGERRGPDLLDEARALVARLRQTCLRL</sequence>
<dbReference type="Pfam" id="PF13401">
    <property type="entry name" value="AAA_22"/>
    <property type="match status" value="1"/>
</dbReference>
<dbReference type="Gene3D" id="1.10.10.10">
    <property type="entry name" value="Winged helix-like DNA-binding domain superfamily/Winged helix DNA-binding domain"/>
    <property type="match status" value="1"/>
</dbReference>
<dbReference type="Pfam" id="PF03704">
    <property type="entry name" value="BTAD"/>
    <property type="match status" value="1"/>
</dbReference>
<dbReference type="Gene3D" id="3.40.50.300">
    <property type="entry name" value="P-loop containing nucleotide triphosphate hydrolases"/>
    <property type="match status" value="1"/>
</dbReference>
<comment type="similarity">
    <text evidence="1">Belongs to the AfsR/DnrI/RedD regulatory family.</text>
</comment>
<reference evidence="5 6" key="1">
    <citation type="submission" date="2020-07" db="EMBL/GenBank/DDBJ databases">
        <title>Genomic Encyclopedia of Type Strains, Phase IV (KMG-IV): sequencing the most valuable type-strain genomes for metagenomic binning, comparative biology and taxonomic classification.</title>
        <authorList>
            <person name="Goeker M."/>
        </authorList>
    </citation>
    <scope>NUCLEOTIDE SEQUENCE [LARGE SCALE GENOMIC DNA]</scope>
    <source>
        <strain evidence="5 6">DSM 45533</strain>
    </source>
</reference>
<dbReference type="RefSeq" id="WP_181612526.1">
    <property type="nucleotide sequence ID" value="NZ_BAABAM010000005.1"/>
</dbReference>
<dbReference type="InterPro" id="IPR001867">
    <property type="entry name" value="OmpR/PhoB-type_DNA-bd"/>
</dbReference>
<evidence type="ECO:0000256" key="1">
    <source>
        <dbReference type="ARBA" id="ARBA00005820"/>
    </source>
</evidence>
<dbReference type="InterPro" id="IPR016032">
    <property type="entry name" value="Sig_transdc_resp-reg_C-effctor"/>
</dbReference>
<dbReference type="InterPro" id="IPR049945">
    <property type="entry name" value="AAA_22"/>
</dbReference>
<dbReference type="SUPFAM" id="SSF46894">
    <property type="entry name" value="C-terminal effector domain of the bipartite response regulators"/>
    <property type="match status" value="1"/>
</dbReference>
<gene>
    <name evidence="5" type="ORF">HNR30_005113</name>
</gene>
<proteinExistence type="inferred from homology"/>
<feature type="domain" description="Bacterial transcriptional activator" evidence="4">
    <location>
        <begin position="92"/>
        <end position="234"/>
    </location>
</feature>
<dbReference type="InterPro" id="IPR027417">
    <property type="entry name" value="P-loop_NTPase"/>
</dbReference>
<keyword evidence="2" id="KW-0238">DNA-binding</keyword>